<dbReference type="Proteomes" id="UP000805649">
    <property type="component" value="Unassembled WGS sequence"/>
</dbReference>
<keyword evidence="2" id="KW-1185">Reference proteome</keyword>
<proteinExistence type="predicted"/>
<evidence type="ECO:0000313" key="2">
    <source>
        <dbReference type="Proteomes" id="UP000805649"/>
    </source>
</evidence>
<evidence type="ECO:0000313" key="1">
    <source>
        <dbReference type="EMBL" id="KAL0944709.1"/>
    </source>
</evidence>
<organism evidence="1 2">
    <name type="scientific">Colletotrichum truncatum</name>
    <name type="common">Anthracnose fungus</name>
    <name type="synonym">Colletotrichum capsici</name>
    <dbReference type="NCBI Taxonomy" id="5467"/>
    <lineage>
        <taxon>Eukaryota</taxon>
        <taxon>Fungi</taxon>
        <taxon>Dikarya</taxon>
        <taxon>Ascomycota</taxon>
        <taxon>Pezizomycotina</taxon>
        <taxon>Sordariomycetes</taxon>
        <taxon>Hypocreomycetidae</taxon>
        <taxon>Glomerellales</taxon>
        <taxon>Glomerellaceae</taxon>
        <taxon>Colletotrichum</taxon>
        <taxon>Colletotrichum truncatum species complex</taxon>
    </lineage>
</organism>
<protein>
    <submittedName>
        <fullName evidence="1">Uncharacterized protein</fullName>
    </submittedName>
</protein>
<sequence>MQFLNIALAVFTVTASIEASPLAERQDPLPNADCCGCSLAHEGYVCRVPEPGGCFTLPIGCPFNADPATQVQCCCCDLSEQAVICKPVAKDAGCVCTLAKCPFNWNPSFLPVEA</sequence>
<gene>
    <name evidence="1" type="ORF">CTRU02_202596</name>
</gene>
<accession>A0ACC3ZKS1</accession>
<comment type="caution">
    <text evidence="1">The sequence shown here is derived from an EMBL/GenBank/DDBJ whole genome shotgun (WGS) entry which is preliminary data.</text>
</comment>
<dbReference type="EMBL" id="VUJX02000001">
    <property type="protein sequence ID" value="KAL0944709.1"/>
    <property type="molecule type" value="Genomic_DNA"/>
</dbReference>
<name>A0ACC3ZKS1_COLTU</name>
<reference evidence="1 2" key="1">
    <citation type="journal article" date="2020" name="Phytopathology">
        <title>Genome Sequence Resources of Colletotrichum truncatum, C. plurivorum, C. musicola, and C. sojae: Four Species Pathogenic to Soybean (Glycine max).</title>
        <authorList>
            <person name="Rogerio F."/>
            <person name="Boufleur T.R."/>
            <person name="Ciampi-Guillardi M."/>
            <person name="Sukno S.A."/>
            <person name="Thon M.R."/>
            <person name="Massola Junior N.S."/>
            <person name="Baroncelli R."/>
        </authorList>
    </citation>
    <scope>NUCLEOTIDE SEQUENCE [LARGE SCALE GENOMIC DNA]</scope>
    <source>
        <strain evidence="1 2">CMES1059</strain>
    </source>
</reference>